<accession>A0ABP9AVG4</accession>
<dbReference type="Gene3D" id="3.40.710.10">
    <property type="entry name" value="DD-peptidase/beta-lactamase superfamily"/>
    <property type="match status" value="1"/>
</dbReference>
<feature type="domain" description="Penicillin binding protein A dimerisation" evidence="2">
    <location>
        <begin position="52"/>
        <end position="134"/>
    </location>
</feature>
<organism evidence="3 4">
    <name type="scientific">Rothia endophytica</name>
    <dbReference type="NCBI Taxonomy" id="1324766"/>
    <lineage>
        <taxon>Bacteria</taxon>
        <taxon>Bacillati</taxon>
        <taxon>Actinomycetota</taxon>
        <taxon>Actinomycetes</taxon>
        <taxon>Micrococcales</taxon>
        <taxon>Micrococcaceae</taxon>
        <taxon>Rothia</taxon>
    </lineage>
</organism>
<reference evidence="4" key="1">
    <citation type="journal article" date="2019" name="Int. J. Syst. Evol. Microbiol.">
        <title>The Global Catalogue of Microorganisms (GCM) 10K type strain sequencing project: providing services to taxonomists for standard genome sequencing and annotation.</title>
        <authorList>
            <consortium name="The Broad Institute Genomics Platform"/>
            <consortium name="The Broad Institute Genome Sequencing Center for Infectious Disease"/>
            <person name="Wu L."/>
            <person name="Ma J."/>
        </authorList>
    </citation>
    <scope>NUCLEOTIDE SEQUENCE [LARGE SCALE GENOMIC DNA]</scope>
    <source>
        <strain evidence="4">JCM 18541</strain>
    </source>
</reference>
<dbReference type="PANTHER" id="PTHR30627:SF24">
    <property type="entry name" value="PENICILLIN-BINDING PROTEIN 4B"/>
    <property type="match status" value="1"/>
</dbReference>
<dbReference type="SUPFAM" id="SSF56519">
    <property type="entry name" value="Penicillin binding protein dimerisation domain"/>
    <property type="match status" value="1"/>
</dbReference>
<proteinExistence type="predicted"/>
<dbReference type="InterPro" id="IPR036138">
    <property type="entry name" value="PBP_dimer_sf"/>
</dbReference>
<dbReference type="InterPro" id="IPR012338">
    <property type="entry name" value="Beta-lactam/transpept-like"/>
</dbReference>
<dbReference type="Pfam" id="PF21922">
    <property type="entry name" value="PBP_dimer_2"/>
    <property type="match status" value="1"/>
</dbReference>
<dbReference type="RefSeq" id="WP_345443153.1">
    <property type="nucleotide sequence ID" value="NZ_BAABKP010000001.1"/>
</dbReference>
<gene>
    <name evidence="3" type="ORF">GCM10023352_00240</name>
</gene>
<dbReference type="SUPFAM" id="SSF56601">
    <property type="entry name" value="beta-lactamase/transpeptidase-like"/>
    <property type="match status" value="1"/>
</dbReference>
<dbReference type="Pfam" id="PF00905">
    <property type="entry name" value="Transpeptidase"/>
    <property type="match status" value="1"/>
</dbReference>
<protein>
    <submittedName>
        <fullName evidence="3">Penicillin-binding transpeptidase domain-containing protein</fullName>
    </submittedName>
</protein>
<dbReference type="Gene3D" id="3.90.1310.10">
    <property type="entry name" value="Penicillin-binding protein 2a (Domain 2)"/>
    <property type="match status" value="1"/>
</dbReference>
<keyword evidence="4" id="KW-1185">Reference proteome</keyword>
<evidence type="ECO:0000313" key="4">
    <source>
        <dbReference type="Proteomes" id="UP001500187"/>
    </source>
</evidence>
<evidence type="ECO:0000259" key="2">
    <source>
        <dbReference type="Pfam" id="PF21922"/>
    </source>
</evidence>
<dbReference type="EMBL" id="BAABKP010000001">
    <property type="protein sequence ID" value="GAA4786703.1"/>
    <property type="molecule type" value="Genomic_DNA"/>
</dbReference>
<dbReference type="Proteomes" id="UP001500187">
    <property type="component" value="Unassembled WGS sequence"/>
</dbReference>
<sequence>MNTAIRRAWIASACIFVLLLGTLTYVQFFDSKDLQANAWNSRTLYESYGSQRGSIVVDGVEVAVSVESNDGYAFQRTYPQADIYAGLTGYFSSIYGATGLESAMDEQLSGNSDAQFYDRIAQMFTGNTAAGASVELTIDGELQQLSYSLLQGHKGSIVALNPKTGEVLAMVSSPSYDPNVLASHNAEPVIAEYAALNEDPDRPLYNRAIAGDTYAPASTFKIIDAVAALESGEYTADSVIPNPQNLSLPNTDVTLPNYLGGNCTARSEATIEWAFAQSCNTPFAQIAMKVGQEQIAQTAQNFGYGQDLSIPLTVSQSVFPTNMEDSQLALASIGQYDVKTTPLQVAMTSAAIANEGVQMKPNLIRSVKSHNLSSLYDFSAEQLRRSTSAEVAHQVRDWMVNSVDQGIAAGAGVDGVSVGGKTGTAETGTDTVNSWFTGFAPANDPQVAIAVVYEDVDTTTGSQLSTSAAQQIFEAVLN</sequence>
<evidence type="ECO:0000313" key="3">
    <source>
        <dbReference type="EMBL" id="GAA4786703.1"/>
    </source>
</evidence>
<evidence type="ECO:0000259" key="1">
    <source>
        <dbReference type="Pfam" id="PF00905"/>
    </source>
</evidence>
<dbReference type="InterPro" id="IPR054120">
    <property type="entry name" value="PBPA_dimer"/>
</dbReference>
<dbReference type="PANTHER" id="PTHR30627">
    <property type="entry name" value="PEPTIDOGLYCAN D,D-TRANSPEPTIDASE"/>
    <property type="match status" value="1"/>
</dbReference>
<comment type="caution">
    <text evidence="3">The sequence shown here is derived from an EMBL/GenBank/DDBJ whole genome shotgun (WGS) entry which is preliminary data.</text>
</comment>
<dbReference type="InterPro" id="IPR001460">
    <property type="entry name" value="PCN-bd_Tpept"/>
</dbReference>
<feature type="domain" description="Penicillin-binding protein transpeptidase" evidence="1">
    <location>
        <begin position="155"/>
        <end position="473"/>
    </location>
</feature>
<name>A0ABP9AVG4_9MICC</name>
<dbReference type="InterPro" id="IPR050515">
    <property type="entry name" value="Beta-lactam/transpept"/>
</dbReference>